<dbReference type="PANTHER" id="PTHR30038">
    <property type="entry name" value="ALDEHYDE FERREDOXIN OXIDOREDUCTASE"/>
    <property type="match status" value="1"/>
</dbReference>
<dbReference type="SUPFAM" id="SSF56228">
    <property type="entry name" value="Aldehyde ferredoxin oxidoreductase, N-terminal domain"/>
    <property type="match status" value="1"/>
</dbReference>
<organism evidence="10 11">
    <name type="scientific">Thermodesulfobacterium commune DSM 2178</name>
    <dbReference type="NCBI Taxonomy" id="289377"/>
    <lineage>
        <taxon>Bacteria</taxon>
        <taxon>Pseudomonadati</taxon>
        <taxon>Thermodesulfobacteriota</taxon>
        <taxon>Thermodesulfobacteria</taxon>
        <taxon>Thermodesulfobacteriales</taxon>
        <taxon>Thermodesulfobacteriaceae</taxon>
        <taxon>Thermodesulfobacterium</taxon>
    </lineage>
</organism>
<dbReference type="Pfam" id="PF01314">
    <property type="entry name" value="AFOR_C"/>
    <property type="match status" value="1"/>
</dbReference>
<dbReference type="STRING" id="289377.HL41_02390"/>
<evidence type="ECO:0000256" key="5">
    <source>
        <dbReference type="ARBA" id="ARBA00023002"/>
    </source>
</evidence>
<keyword evidence="4" id="KW-0479">Metal-binding</keyword>
<proteinExistence type="inferred from homology"/>
<dbReference type="GO" id="GO:0051539">
    <property type="term" value="F:4 iron, 4 sulfur cluster binding"/>
    <property type="evidence" value="ECO:0007669"/>
    <property type="project" value="UniProtKB-KW"/>
</dbReference>
<dbReference type="GO" id="GO:0046872">
    <property type="term" value="F:metal ion binding"/>
    <property type="evidence" value="ECO:0007669"/>
    <property type="project" value="UniProtKB-KW"/>
</dbReference>
<sequence>MYGYAGKILRINLTNQTIKVEDLNAEWAKKYIGGRGLASKYLYEEIDPKVDPFSPENKLIITTGPLTGTSVPTGGRYMVVTKSPLTGAIACSNSGGFFGAELKAAGYDMIILEGKAPKPVYITIEDDKVEIKDATHLWGKLVYETTDLLKQEYGDKAKVLAIGPAGEKLVRIAAVMNDYDRAAGRSGVGAVMGSKNVKAIVAKGSKGVSVADEQKVKDVVASKIKIIRENPVTGEGLPAYGTAILVNIINEHGIFPVANFQKAYTPEADKISGETMAKTILTKKHACFRCPIACGRVVRLKDGKEVGGPEYETVWSYGANCEVYDLNAISEANYWCNQYGLDTISTGATIAAAMELYQKGYIKDDEIAKDGLSLKFGDPEAIVGWTIKIGKREGLGDKLAEGSYRLCEAYGAPDLSMSVKKQELPAYDPRGVQGHGLVYATANRGGCHVRGYLISAEILGIPQKLDRFSTEGKAEWAKIFQDLTAVIDSLGMCLFTSFALGLKDYVDLMNAVCGTDYTEETLLAAGERIYNLERLFNLKAGIDPSQDTLPKRLLEEPIPEGPSKGAVHKLSELLPKYYEVRGWDEKGYPKEETLKRLEI</sequence>
<comment type="cofactor">
    <cofactor evidence="8">
        <name>tungstopterin</name>
        <dbReference type="ChEBI" id="CHEBI:30402"/>
    </cofactor>
</comment>
<gene>
    <name evidence="10" type="ORF">HL41_02390</name>
</gene>
<evidence type="ECO:0000256" key="2">
    <source>
        <dbReference type="ARBA" id="ARBA00011032"/>
    </source>
</evidence>
<dbReference type="HOGENOM" id="CLU_020364_1_0_0"/>
<keyword evidence="3" id="KW-0004">4Fe-4S</keyword>
<protein>
    <submittedName>
        <fullName evidence="10">Aldehyde:ferredoxin oxidoreductase</fullName>
    </submittedName>
</protein>
<dbReference type="SUPFAM" id="SSF48310">
    <property type="entry name" value="Aldehyde ferredoxin oxidoreductase, C-terminal domains"/>
    <property type="match status" value="1"/>
</dbReference>
<dbReference type="GO" id="GO:0016625">
    <property type="term" value="F:oxidoreductase activity, acting on the aldehyde or oxo group of donors, iron-sulfur protein as acceptor"/>
    <property type="evidence" value="ECO:0007669"/>
    <property type="project" value="InterPro"/>
</dbReference>
<dbReference type="PaxDb" id="289377-HL41_02390"/>
<dbReference type="PANTHER" id="PTHR30038:SF0">
    <property type="entry name" value="TUNGSTEN-CONTAINING ALDEHYDE FERREDOXIN OXIDOREDUCTASE"/>
    <property type="match status" value="1"/>
</dbReference>
<dbReference type="InterPro" id="IPR036503">
    <property type="entry name" value="Ald_Fedxn_OxRdtase_N_sf"/>
</dbReference>
<evidence type="ECO:0000259" key="9">
    <source>
        <dbReference type="SMART" id="SM00790"/>
    </source>
</evidence>
<dbReference type="OrthoDB" id="9763894at2"/>
<feature type="domain" description="Aldehyde ferredoxin oxidoreductase N-terminal" evidence="9">
    <location>
        <begin position="4"/>
        <end position="206"/>
    </location>
</feature>
<evidence type="ECO:0000256" key="1">
    <source>
        <dbReference type="ARBA" id="ARBA00001966"/>
    </source>
</evidence>
<reference evidence="10 11" key="1">
    <citation type="journal article" date="2015" name="Genome Announc.">
        <title>Genome Sequence of a Sulfate-Reducing Thermophilic Bacterium, Thermodesulfobacterium commune DSM 2178T (Phylum Thermodesulfobacteria).</title>
        <authorList>
            <person name="Bhatnagar S."/>
            <person name="Badger J.H."/>
            <person name="Madupu R."/>
            <person name="Khouri H.M."/>
            <person name="O'Connor E.M."/>
            <person name="Robb F.T."/>
            <person name="Ward N.L."/>
            <person name="Eisen J.A."/>
        </authorList>
    </citation>
    <scope>NUCLEOTIDE SEQUENCE [LARGE SCALE GENOMIC DNA]</scope>
    <source>
        <strain evidence="10 11">DSM 2178</strain>
    </source>
</reference>
<dbReference type="Proteomes" id="UP000028481">
    <property type="component" value="Chromosome"/>
</dbReference>
<dbReference type="KEGG" id="tcm:HL41_02390"/>
<dbReference type="Gene3D" id="3.60.9.10">
    <property type="entry name" value="Aldehyde ferredoxin oxidoreductase, N-terminal domain"/>
    <property type="match status" value="1"/>
</dbReference>
<evidence type="ECO:0000256" key="8">
    <source>
        <dbReference type="ARBA" id="ARBA00049934"/>
    </source>
</evidence>
<evidence type="ECO:0000313" key="11">
    <source>
        <dbReference type="Proteomes" id="UP000028481"/>
    </source>
</evidence>
<keyword evidence="7" id="KW-0411">Iron-sulfur</keyword>
<dbReference type="InterPro" id="IPR001203">
    <property type="entry name" value="OxRdtase_Ald_Fedxn_C"/>
</dbReference>
<dbReference type="SMART" id="SM00790">
    <property type="entry name" value="AFOR_N"/>
    <property type="match status" value="1"/>
</dbReference>
<dbReference type="Pfam" id="PF02730">
    <property type="entry name" value="AFOR_N"/>
    <property type="match status" value="1"/>
</dbReference>
<dbReference type="EMBL" id="CP008796">
    <property type="protein sequence ID" value="AIH03733.1"/>
    <property type="molecule type" value="Genomic_DNA"/>
</dbReference>
<dbReference type="InterPro" id="IPR013985">
    <property type="entry name" value="Ald_Fedxn_OxRdtase_dom3"/>
</dbReference>
<dbReference type="RefSeq" id="WP_038061098.1">
    <property type="nucleotide sequence ID" value="NZ_CP008796.1"/>
</dbReference>
<keyword evidence="6" id="KW-0408">Iron</keyword>
<keyword evidence="11" id="KW-1185">Reference proteome</keyword>
<dbReference type="InterPro" id="IPR013983">
    <property type="entry name" value="Ald_Fedxn_OxRdtase_N"/>
</dbReference>
<accession>A0A075WTL7</accession>
<keyword evidence="5" id="KW-0560">Oxidoreductase</keyword>
<dbReference type="GO" id="GO:0009055">
    <property type="term" value="F:electron transfer activity"/>
    <property type="evidence" value="ECO:0007669"/>
    <property type="project" value="InterPro"/>
</dbReference>
<comment type="cofactor">
    <cofactor evidence="1">
        <name>[4Fe-4S] cluster</name>
        <dbReference type="ChEBI" id="CHEBI:49883"/>
    </cofactor>
</comment>
<comment type="similarity">
    <text evidence="2">Belongs to the AOR/FOR family.</text>
</comment>
<dbReference type="InterPro" id="IPR036021">
    <property type="entry name" value="Tungsten_al_ferr_oxy-like_C"/>
</dbReference>
<evidence type="ECO:0000256" key="7">
    <source>
        <dbReference type="ARBA" id="ARBA00023014"/>
    </source>
</evidence>
<evidence type="ECO:0000256" key="4">
    <source>
        <dbReference type="ARBA" id="ARBA00022723"/>
    </source>
</evidence>
<evidence type="ECO:0000313" key="10">
    <source>
        <dbReference type="EMBL" id="AIH03733.1"/>
    </source>
</evidence>
<dbReference type="eggNOG" id="COG2414">
    <property type="taxonomic scope" value="Bacteria"/>
</dbReference>
<dbReference type="InterPro" id="IPR013984">
    <property type="entry name" value="Ald_Fedxn_OxRdtase_dom2"/>
</dbReference>
<name>A0A075WTL7_9BACT</name>
<dbReference type="Gene3D" id="1.10.569.10">
    <property type="entry name" value="Aldehyde Ferredoxin Oxidoreductase Protein, subunit A, domain 2"/>
    <property type="match status" value="1"/>
</dbReference>
<evidence type="ECO:0000256" key="3">
    <source>
        <dbReference type="ARBA" id="ARBA00022485"/>
    </source>
</evidence>
<dbReference type="InterPro" id="IPR051919">
    <property type="entry name" value="W-dependent_AOR"/>
</dbReference>
<dbReference type="AlphaFoldDB" id="A0A075WTL7"/>
<evidence type="ECO:0000256" key="6">
    <source>
        <dbReference type="ARBA" id="ARBA00023004"/>
    </source>
</evidence>
<dbReference type="Gene3D" id="1.10.599.10">
    <property type="entry name" value="Aldehyde Ferredoxin Oxidoreductase Protein, subunit A, domain 3"/>
    <property type="match status" value="1"/>
</dbReference>